<sequence>MQFSIFLVTYLLTATKNKTIAIFFPFPSSSSKRRITPRGCGFFSTNGSFPFTSPMGVVHRVHNYPSYYGAFT</sequence>
<dbReference type="Gramene" id="TRITD3Bv1G239340.1">
    <property type="protein sequence ID" value="TRITD3Bv1G239340.1"/>
    <property type="gene ID" value="TRITD3Bv1G239340"/>
</dbReference>
<evidence type="ECO:0000313" key="2">
    <source>
        <dbReference type="Proteomes" id="UP000324705"/>
    </source>
</evidence>
<dbReference type="AlphaFoldDB" id="A0A9R1QWJ0"/>
<name>A0A9R1QWJ0_TRITD</name>
<accession>A0A9R1QWJ0</accession>
<evidence type="ECO:0000313" key="1">
    <source>
        <dbReference type="EMBL" id="VAH83836.1"/>
    </source>
</evidence>
<proteinExistence type="predicted"/>
<protein>
    <submittedName>
        <fullName evidence="1">Uncharacterized protein</fullName>
    </submittedName>
</protein>
<dbReference type="Proteomes" id="UP000324705">
    <property type="component" value="Chromosome 3B"/>
</dbReference>
<organism evidence="1 2">
    <name type="scientific">Triticum turgidum subsp. durum</name>
    <name type="common">Durum wheat</name>
    <name type="synonym">Triticum durum</name>
    <dbReference type="NCBI Taxonomy" id="4567"/>
    <lineage>
        <taxon>Eukaryota</taxon>
        <taxon>Viridiplantae</taxon>
        <taxon>Streptophyta</taxon>
        <taxon>Embryophyta</taxon>
        <taxon>Tracheophyta</taxon>
        <taxon>Spermatophyta</taxon>
        <taxon>Magnoliopsida</taxon>
        <taxon>Liliopsida</taxon>
        <taxon>Poales</taxon>
        <taxon>Poaceae</taxon>
        <taxon>BOP clade</taxon>
        <taxon>Pooideae</taxon>
        <taxon>Triticodae</taxon>
        <taxon>Triticeae</taxon>
        <taxon>Triticinae</taxon>
        <taxon>Triticum</taxon>
    </lineage>
</organism>
<keyword evidence="2" id="KW-1185">Reference proteome</keyword>
<dbReference type="EMBL" id="LT934116">
    <property type="protein sequence ID" value="VAH83836.1"/>
    <property type="molecule type" value="Genomic_DNA"/>
</dbReference>
<reference evidence="1 2" key="1">
    <citation type="submission" date="2017-09" db="EMBL/GenBank/DDBJ databases">
        <authorList>
            <consortium name="International Durum Wheat Genome Sequencing Consortium (IDWGSC)"/>
            <person name="Milanesi L."/>
        </authorList>
    </citation>
    <scope>NUCLEOTIDE SEQUENCE [LARGE SCALE GENOMIC DNA]</scope>
    <source>
        <strain evidence="2">cv. Svevo</strain>
    </source>
</reference>
<gene>
    <name evidence="1" type="ORF">TRITD_3Bv1G239340</name>
</gene>